<dbReference type="InterPro" id="IPR027417">
    <property type="entry name" value="P-loop_NTPase"/>
</dbReference>
<dbReference type="InterPro" id="IPR003593">
    <property type="entry name" value="AAA+_ATPase"/>
</dbReference>
<dbReference type="PANTHER" id="PTHR30486:SF12">
    <property type="entry name" value="TYPE IV PILUS ATPASE PILU"/>
    <property type="match status" value="1"/>
</dbReference>
<accession>G2E1D2</accession>
<dbReference type="Pfam" id="PF00437">
    <property type="entry name" value="T2SSE"/>
    <property type="match status" value="1"/>
</dbReference>
<dbReference type="PANTHER" id="PTHR30486">
    <property type="entry name" value="TWITCHING MOTILITY PROTEIN PILT"/>
    <property type="match status" value="1"/>
</dbReference>
<dbReference type="RefSeq" id="WP_007040809.1">
    <property type="nucleotide sequence ID" value="NZ_AFWT01000013.1"/>
</dbReference>
<dbReference type="EMBL" id="AFWT01000013">
    <property type="protein sequence ID" value="EGV31229.1"/>
    <property type="molecule type" value="Genomic_DNA"/>
</dbReference>
<dbReference type="SMART" id="SM00382">
    <property type="entry name" value="AAA"/>
    <property type="match status" value="1"/>
</dbReference>
<dbReference type="eggNOG" id="COG5008">
    <property type="taxonomic scope" value="Bacteria"/>
</dbReference>
<dbReference type="InterPro" id="IPR050921">
    <property type="entry name" value="T4SS_GSP_E_ATPase"/>
</dbReference>
<dbReference type="Gene3D" id="3.40.50.300">
    <property type="entry name" value="P-loop containing nucleotide triphosphate hydrolases"/>
    <property type="match status" value="1"/>
</dbReference>
<dbReference type="AlphaFoldDB" id="G2E1D2"/>
<evidence type="ECO:0000313" key="4">
    <source>
        <dbReference type="Proteomes" id="UP000004200"/>
    </source>
</evidence>
<dbReference type="PATRIC" id="fig|765913.3.peg.2132"/>
<dbReference type="GO" id="GO:0016887">
    <property type="term" value="F:ATP hydrolysis activity"/>
    <property type="evidence" value="ECO:0007669"/>
    <property type="project" value="InterPro"/>
</dbReference>
<evidence type="ECO:0000259" key="2">
    <source>
        <dbReference type="SMART" id="SM00382"/>
    </source>
</evidence>
<dbReference type="SUPFAM" id="SSF52540">
    <property type="entry name" value="P-loop containing nucleoside triphosphate hydrolases"/>
    <property type="match status" value="1"/>
</dbReference>
<comment type="caution">
    <text evidence="3">The sequence shown here is derived from an EMBL/GenBank/DDBJ whole genome shotgun (WGS) entry which is preliminary data.</text>
</comment>
<dbReference type="GO" id="GO:0005524">
    <property type="term" value="F:ATP binding"/>
    <property type="evidence" value="ECO:0007669"/>
    <property type="project" value="InterPro"/>
</dbReference>
<comment type="similarity">
    <text evidence="1">Belongs to the GSP E family.</text>
</comment>
<dbReference type="STRING" id="765913.ThidrDRAFT_2095"/>
<reference evidence="3 4" key="1">
    <citation type="submission" date="2011-06" db="EMBL/GenBank/DDBJ databases">
        <title>The draft genome of Thiorhodococcus drewsii AZ1.</title>
        <authorList>
            <consortium name="US DOE Joint Genome Institute (JGI-PGF)"/>
            <person name="Lucas S."/>
            <person name="Han J."/>
            <person name="Lapidus A."/>
            <person name="Cheng J.-F."/>
            <person name="Goodwin L."/>
            <person name="Pitluck S."/>
            <person name="Peters L."/>
            <person name="Land M.L."/>
            <person name="Hauser L."/>
            <person name="Vogl K."/>
            <person name="Liu Z."/>
            <person name="Imhoff J."/>
            <person name="Thiel V."/>
            <person name="Frigaard N.-U."/>
            <person name="Bryant D.A."/>
            <person name="Woyke T.J."/>
        </authorList>
    </citation>
    <scope>NUCLEOTIDE SEQUENCE [LARGE SCALE GENOMIC DNA]</scope>
    <source>
        <strain evidence="3 4">AZ1</strain>
    </source>
</reference>
<keyword evidence="4" id="KW-1185">Reference proteome</keyword>
<organism evidence="3 4">
    <name type="scientific">Thiorhodococcus drewsii AZ1</name>
    <dbReference type="NCBI Taxonomy" id="765913"/>
    <lineage>
        <taxon>Bacteria</taxon>
        <taxon>Pseudomonadati</taxon>
        <taxon>Pseudomonadota</taxon>
        <taxon>Gammaproteobacteria</taxon>
        <taxon>Chromatiales</taxon>
        <taxon>Chromatiaceae</taxon>
        <taxon>Thiorhodococcus</taxon>
    </lineage>
</organism>
<dbReference type="NCBIfam" id="TIGR01420">
    <property type="entry name" value="pilT_fam"/>
    <property type="match status" value="1"/>
</dbReference>
<dbReference type="InterPro" id="IPR001482">
    <property type="entry name" value="T2SS/T4SS_dom"/>
</dbReference>
<evidence type="ECO:0000256" key="1">
    <source>
        <dbReference type="ARBA" id="ARBA00006611"/>
    </source>
</evidence>
<gene>
    <name evidence="3" type="ORF">ThidrDRAFT_2095</name>
</gene>
<protein>
    <submittedName>
        <fullName evidence="3">Twitching motility protein</fullName>
    </submittedName>
</protein>
<evidence type="ECO:0000313" key="3">
    <source>
        <dbReference type="EMBL" id="EGV31229.1"/>
    </source>
</evidence>
<proteinExistence type="inferred from homology"/>
<dbReference type="OrthoDB" id="9804785at2"/>
<dbReference type="CDD" id="cd01131">
    <property type="entry name" value="PilT"/>
    <property type="match status" value="1"/>
</dbReference>
<feature type="domain" description="AAA+ ATPase" evidence="2">
    <location>
        <begin position="126"/>
        <end position="251"/>
    </location>
</feature>
<dbReference type="FunFam" id="3.40.50.300:FF:001116">
    <property type="entry name" value="Type IV pili twitching motility protein PilT"/>
    <property type="match status" value="1"/>
</dbReference>
<dbReference type="Proteomes" id="UP000004200">
    <property type="component" value="Unassembled WGS sequence"/>
</dbReference>
<dbReference type="InterPro" id="IPR006321">
    <property type="entry name" value="PilT/PilU"/>
</dbReference>
<dbReference type="Gene3D" id="3.30.450.90">
    <property type="match status" value="1"/>
</dbReference>
<name>G2E1D2_9GAMM</name>
<sequence>MDLKRALEQLLGALVEKKGSDLFITSGWPPSIKIDGAIYPAAKQPLSADQARTMVMEIMNDRQRAEFDDTKECQFALDRAPLGRFRVSAFVQRDAVGMVLRRIETRIPTLEELKLPSVLRDLAMTKRGLVIFVGATGTGKSTSLAALVGYRNRHSSGHIITIEDPIEYVHEHDGCIITQREVGVDTESFEVALRNTLRQAPDVILIGEIRTRATMEYAITFAETGHLVLATLHANNANQALDRVINFFPEESRNQMLMDLSLNLKGIVAQQLAPRKSGQGRRAVIEVLLNTPLAADLIRMGEVHKLKDLMKRSGEQGMVTFDQALFSLYQEGEITYEDALRHADSANEVRLMIKLQGGTAQRAATDRSIDGITLVEDEDPNRM</sequence>